<evidence type="ECO:0000256" key="1">
    <source>
        <dbReference type="SAM" id="Phobius"/>
    </source>
</evidence>
<name>A0ABD3SDD7_9STRA</name>
<dbReference type="InterPro" id="IPR008710">
    <property type="entry name" value="Nicastrin"/>
</dbReference>
<keyword evidence="1" id="KW-0812">Transmembrane</keyword>
<feature type="transmembrane region" description="Helical" evidence="1">
    <location>
        <begin position="837"/>
        <end position="856"/>
    </location>
</feature>
<gene>
    <name evidence="2" type="ORF">ACHAXA_002652</name>
</gene>
<dbReference type="EMBL" id="JALLPB020000069">
    <property type="protein sequence ID" value="KAL3822337.1"/>
    <property type="molecule type" value="Genomic_DNA"/>
</dbReference>
<dbReference type="AlphaFoldDB" id="A0ABD3SDD7"/>
<evidence type="ECO:0000313" key="3">
    <source>
        <dbReference type="Proteomes" id="UP001530377"/>
    </source>
</evidence>
<keyword evidence="1" id="KW-0472">Membrane</keyword>
<keyword evidence="3" id="KW-1185">Reference proteome</keyword>
<sequence>MTAAEDPTLNVPFNGATFESLPHFPCVTLYHRHGRSGCGTYGHDVQAGRLLHWTSVVVGEDGGEGDAEVGVIADGGGSKPTIPPYVAVIEEENYIADNVARLAYFSSLYAAGDHYGKADVGGPLRGVLVLASSSSSSTITTATTGAASVAMSPEPLAPQGEGTPSSSLTVGNAHGWNTDGDVGGYGLVNADMYGVPTAYVRDDGIVSYLATMASAQSDALRSATTTASSLSSSPYPSILSEFNYYMGPGGEIDAESGRAVYDSKKCLGWRDVDGNWTPRCAPLGGNSVWAGAGSPVPLGVGNEVDENDDGGGRPTVLVATSMDSTSMFHDLSPGANSAASNVLALLMAANLVGSHIDDDVLDSLNGRIVFSFFQGESYGYIGSRRFLKDVVSGFQCGTDRSSSGGGGDVPSVHKRKDAGTTVRACLHPFRADLTFMNLGRVRGMIAVDQIGNLGGTKSMYVQRGDVTDGGEGGYASFLSSVMVELSESDDAAGYSALASSVGSQDDGTSPLPPTPLSSLVKISSNAAGGVVLTGYDDAFVAGSMYHSHLDSASTGGLQSIDKDAIAYAATLLARTAVAAAYQDTDNGVDYATAAAFALKLLPESVDSSSETFVDLYKCLFEDGNCDTFLTYGGIERVNDAVRTGTDLGMGVPLGTPPSYYVSIYDSSNGQAFVRVSGKYYGSLIAGDTDENGEPIKVYGEDPADAFLVRPSLLEMSLFGILNDFLGRGSFASSGEDGDAAAVPTLKTCKGGDDCSSVTYCDSGSSALVVPTCAGGKCVCGSRSHYHPALDEALSAVDKLGRFEIVGDDESLSALYAEPYWSSYVGVRIYNDAGIGPGVYAASIGAAFALACIWFVWKLKKKLVKEKVY</sequence>
<dbReference type="Pfam" id="PF05450">
    <property type="entry name" value="Nicastrin"/>
    <property type="match status" value="1"/>
</dbReference>
<dbReference type="Proteomes" id="UP001530377">
    <property type="component" value="Unassembled WGS sequence"/>
</dbReference>
<keyword evidence="1" id="KW-1133">Transmembrane helix</keyword>
<evidence type="ECO:0000313" key="2">
    <source>
        <dbReference type="EMBL" id="KAL3822337.1"/>
    </source>
</evidence>
<organism evidence="2 3">
    <name type="scientific">Cyclostephanos tholiformis</name>
    <dbReference type="NCBI Taxonomy" id="382380"/>
    <lineage>
        <taxon>Eukaryota</taxon>
        <taxon>Sar</taxon>
        <taxon>Stramenopiles</taxon>
        <taxon>Ochrophyta</taxon>
        <taxon>Bacillariophyta</taxon>
        <taxon>Coscinodiscophyceae</taxon>
        <taxon>Thalassiosirophycidae</taxon>
        <taxon>Stephanodiscales</taxon>
        <taxon>Stephanodiscaceae</taxon>
        <taxon>Cyclostephanos</taxon>
    </lineage>
</organism>
<reference evidence="2 3" key="1">
    <citation type="submission" date="2024-10" db="EMBL/GenBank/DDBJ databases">
        <title>Updated reference genomes for cyclostephanoid diatoms.</title>
        <authorList>
            <person name="Roberts W.R."/>
            <person name="Alverson A.J."/>
        </authorList>
    </citation>
    <scope>NUCLEOTIDE SEQUENCE [LARGE SCALE GENOMIC DNA]</scope>
    <source>
        <strain evidence="2 3">AJA228-03</strain>
    </source>
</reference>
<dbReference type="Gene3D" id="3.40.630.10">
    <property type="entry name" value="Zn peptidases"/>
    <property type="match status" value="1"/>
</dbReference>
<dbReference type="SUPFAM" id="SSF53187">
    <property type="entry name" value="Zn-dependent exopeptidases"/>
    <property type="match status" value="1"/>
</dbReference>
<protein>
    <recommendedName>
        <fullName evidence="4">Nicastrin</fullName>
    </recommendedName>
</protein>
<dbReference type="PANTHER" id="PTHR21092">
    <property type="entry name" value="NICASTRIN"/>
    <property type="match status" value="1"/>
</dbReference>
<proteinExistence type="predicted"/>
<comment type="caution">
    <text evidence="2">The sequence shown here is derived from an EMBL/GenBank/DDBJ whole genome shotgun (WGS) entry which is preliminary data.</text>
</comment>
<dbReference type="PANTHER" id="PTHR21092:SF0">
    <property type="entry name" value="NICASTRIN"/>
    <property type="match status" value="1"/>
</dbReference>
<accession>A0ABD3SDD7</accession>
<evidence type="ECO:0008006" key="4">
    <source>
        <dbReference type="Google" id="ProtNLM"/>
    </source>
</evidence>